<organism evidence="3 4">
    <name type="scientific">Dysgonomonas termitidis</name>
    <dbReference type="NCBI Taxonomy" id="1516126"/>
    <lineage>
        <taxon>Bacteria</taxon>
        <taxon>Pseudomonadati</taxon>
        <taxon>Bacteroidota</taxon>
        <taxon>Bacteroidia</taxon>
        <taxon>Bacteroidales</taxon>
        <taxon>Dysgonomonadaceae</taxon>
        <taxon>Dysgonomonas</taxon>
    </lineage>
</organism>
<feature type="domain" description="DUF2147" evidence="2">
    <location>
        <begin position="25"/>
        <end position="140"/>
    </location>
</feature>
<evidence type="ECO:0000259" key="2">
    <source>
        <dbReference type="Pfam" id="PF09917"/>
    </source>
</evidence>
<dbReference type="PANTHER" id="PTHR36919:SF3">
    <property type="entry name" value="BLL5882 PROTEIN"/>
    <property type="match status" value="1"/>
</dbReference>
<sequence>MKLKFILLAGLFISILSANAQSVTGKWKTFDDETKEAKSIVEITERDGKIYGKVIEILNPAKKNIKCTNCSGTDKDKPVLGLEILKGLSKDGKEYSDGKILDPSNGKLYKCIVSLDGSDKLKVRGYIGISAFGRTQNWVRVK</sequence>
<protein>
    <submittedName>
        <fullName evidence="3">DUF2147 domain-containing protein</fullName>
    </submittedName>
</protein>
<comment type="caution">
    <text evidence="3">The sequence shown here is derived from an EMBL/GenBank/DDBJ whole genome shotgun (WGS) entry which is preliminary data.</text>
</comment>
<dbReference type="RefSeq" id="WP_379999920.1">
    <property type="nucleotide sequence ID" value="NZ_JBHSGN010000121.1"/>
</dbReference>
<dbReference type="Proteomes" id="UP001596023">
    <property type="component" value="Unassembled WGS sequence"/>
</dbReference>
<name>A0ABV9L184_9BACT</name>
<evidence type="ECO:0000313" key="4">
    <source>
        <dbReference type="Proteomes" id="UP001596023"/>
    </source>
</evidence>
<dbReference type="Gene3D" id="2.40.128.520">
    <property type="match status" value="1"/>
</dbReference>
<keyword evidence="1" id="KW-0732">Signal</keyword>
<feature type="signal peptide" evidence="1">
    <location>
        <begin position="1"/>
        <end position="20"/>
    </location>
</feature>
<feature type="chain" id="PRO_5046163623" evidence="1">
    <location>
        <begin position="21"/>
        <end position="142"/>
    </location>
</feature>
<reference evidence="4" key="1">
    <citation type="journal article" date="2019" name="Int. J. Syst. Evol. Microbiol.">
        <title>The Global Catalogue of Microorganisms (GCM) 10K type strain sequencing project: providing services to taxonomists for standard genome sequencing and annotation.</title>
        <authorList>
            <consortium name="The Broad Institute Genomics Platform"/>
            <consortium name="The Broad Institute Genome Sequencing Center for Infectious Disease"/>
            <person name="Wu L."/>
            <person name="Ma J."/>
        </authorList>
    </citation>
    <scope>NUCLEOTIDE SEQUENCE [LARGE SCALE GENOMIC DNA]</scope>
    <source>
        <strain evidence="4">CCUG 66188</strain>
    </source>
</reference>
<keyword evidence="4" id="KW-1185">Reference proteome</keyword>
<proteinExistence type="predicted"/>
<evidence type="ECO:0000256" key="1">
    <source>
        <dbReference type="SAM" id="SignalP"/>
    </source>
</evidence>
<dbReference type="PANTHER" id="PTHR36919">
    <property type="entry name" value="BLR1215 PROTEIN"/>
    <property type="match status" value="1"/>
</dbReference>
<evidence type="ECO:0000313" key="3">
    <source>
        <dbReference type="EMBL" id="MFC4676070.1"/>
    </source>
</evidence>
<dbReference type="Pfam" id="PF09917">
    <property type="entry name" value="DUF2147"/>
    <property type="match status" value="1"/>
</dbReference>
<gene>
    <name evidence="3" type="ORF">ACFO6W_20505</name>
</gene>
<accession>A0ABV9L184</accession>
<dbReference type="InterPro" id="IPR019223">
    <property type="entry name" value="DUF2147"/>
</dbReference>
<dbReference type="EMBL" id="JBHSGN010000121">
    <property type="protein sequence ID" value="MFC4676070.1"/>
    <property type="molecule type" value="Genomic_DNA"/>
</dbReference>